<reference evidence="2" key="1">
    <citation type="journal article" date="2022" name="Mol. Ecol. Resour.">
        <title>The genomes of chicory, endive, great burdock and yacon provide insights into Asteraceae palaeo-polyploidization history and plant inulin production.</title>
        <authorList>
            <person name="Fan W."/>
            <person name="Wang S."/>
            <person name="Wang H."/>
            <person name="Wang A."/>
            <person name="Jiang F."/>
            <person name="Liu H."/>
            <person name="Zhao H."/>
            <person name="Xu D."/>
            <person name="Zhang Y."/>
        </authorList>
    </citation>
    <scope>NUCLEOTIDE SEQUENCE [LARGE SCALE GENOMIC DNA]</scope>
    <source>
        <strain evidence="2">cv. Niubang</strain>
    </source>
</reference>
<evidence type="ECO:0000313" key="2">
    <source>
        <dbReference type="Proteomes" id="UP001055879"/>
    </source>
</evidence>
<name>A0ACB9AAT3_ARCLA</name>
<evidence type="ECO:0000313" key="1">
    <source>
        <dbReference type="EMBL" id="KAI3706962.1"/>
    </source>
</evidence>
<accession>A0ACB9AAT3</accession>
<sequence>MSSMSCSFSLSQKALVDNRITNTKDSILGAARGNLAYGKFMFTVYPNYGISLQTKKINEAFSFIHQFERTDLMKKGDHVFTVTYLVGYALSNSHHSIDYKHSQTIELEDVFQEVGSVTQNRFSTITKDDNDWVLDVSKGKTLYGKEPSLKITQGINTPRASTSTSKEGEDLDTLINLTRAMYKRVDNSLDLMKRLADE</sequence>
<proteinExistence type="predicted"/>
<comment type="caution">
    <text evidence="1">The sequence shown here is derived from an EMBL/GenBank/DDBJ whole genome shotgun (WGS) entry which is preliminary data.</text>
</comment>
<protein>
    <submittedName>
        <fullName evidence="1">Uncharacterized protein</fullName>
    </submittedName>
</protein>
<organism evidence="1 2">
    <name type="scientific">Arctium lappa</name>
    <name type="common">Greater burdock</name>
    <name type="synonym">Lappa major</name>
    <dbReference type="NCBI Taxonomy" id="4217"/>
    <lineage>
        <taxon>Eukaryota</taxon>
        <taxon>Viridiplantae</taxon>
        <taxon>Streptophyta</taxon>
        <taxon>Embryophyta</taxon>
        <taxon>Tracheophyta</taxon>
        <taxon>Spermatophyta</taxon>
        <taxon>Magnoliopsida</taxon>
        <taxon>eudicotyledons</taxon>
        <taxon>Gunneridae</taxon>
        <taxon>Pentapetalae</taxon>
        <taxon>asterids</taxon>
        <taxon>campanulids</taxon>
        <taxon>Asterales</taxon>
        <taxon>Asteraceae</taxon>
        <taxon>Carduoideae</taxon>
        <taxon>Cardueae</taxon>
        <taxon>Arctiinae</taxon>
        <taxon>Arctium</taxon>
    </lineage>
</organism>
<dbReference type="EMBL" id="CM042054">
    <property type="protein sequence ID" value="KAI3706962.1"/>
    <property type="molecule type" value="Genomic_DNA"/>
</dbReference>
<keyword evidence="2" id="KW-1185">Reference proteome</keyword>
<dbReference type="Proteomes" id="UP001055879">
    <property type="component" value="Linkage Group LG08"/>
</dbReference>
<reference evidence="1 2" key="2">
    <citation type="journal article" date="2022" name="Mol. Ecol. Resour.">
        <title>The genomes of chicory, endive, great burdock and yacon provide insights into Asteraceae paleo-polyploidization history and plant inulin production.</title>
        <authorList>
            <person name="Fan W."/>
            <person name="Wang S."/>
            <person name="Wang H."/>
            <person name="Wang A."/>
            <person name="Jiang F."/>
            <person name="Liu H."/>
            <person name="Zhao H."/>
            <person name="Xu D."/>
            <person name="Zhang Y."/>
        </authorList>
    </citation>
    <scope>NUCLEOTIDE SEQUENCE [LARGE SCALE GENOMIC DNA]</scope>
    <source>
        <strain evidence="2">cv. Niubang</strain>
    </source>
</reference>
<gene>
    <name evidence="1" type="ORF">L6452_25075</name>
</gene>